<dbReference type="InterPro" id="IPR004090">
    <property type="entry name" value="Chemotax_Me-accpt_rcpt"/>
</dbReference>
<feature type="domain" description="Methyl-accepting transducer" evidence="8">
    <location>
        <begin position="428"/>
        <end position="664"/>
    </location>
</feature>
<accession>A0A7W6AJ81</accession>
<name>A0A7W6AJ81_9HYPH</name>
<evidence type="ECO:0000259" key="9">
    <source>
        <dbReference type="PROSITE" id="PS50192"/>
    </source>
</evidence>
<dbReference type="SMART" id="SM00304">
    <property type="entry name" value="HAMP"/>
    <property type="match status" value="1"/>
</dbReference>
<evidence type="ECO:0000259" key="10">
    <source>
        <dbReference type="PROSITE" id="PS50885"/>
    </source>
</evidence>
<dbReference type="PROSITE" id="PS50192">
    <property type="entry name" value="T_SNARE"/>
    <property type="match status" value="1"/>
</dbReference>
<dbReference type="AlphaFoldDB" id="A0A7W6AJ81"/>
<keyword evidence="3 5" id="KW-0807">Transducer</keyword>
<dbReference type="PROSITE" id="PS50111">
    <property type="entry name" value="CHEMOTAXIS_TRANSDUC_2"/>
    <property type="match status" value="1"/>
</dbReference>
<dbReference type="GO" id="GO:0004888">
    <property type="term" value="F:transmembrane signaling receptor activity"/>
    <property type="evidence" value="ECO:0007669"/>
    <property type="project" value="InterPro"/>
</dbReference>
<organism evidence="12 13">
    <name type="scientific">Methylobacterium brachythecii</name>
    <dbReference type="NCBI Taxonomy" id="1176177"/>
    <lineage>
        <taxon>Bacteria</taxon>
        <taxon>Pseudomonadati</taxon>
        <taxon>Pseudomonadota</taxon>
        <taxon>Alphaproteobacteria</taxon>
        <taxon>Hyphomicrobiales</taxon>
        <taxon>Methylobacteriaceae</taxon>
        <taxon>Methylobacterium</taxon>
    </lineage>
</organism>
<dbReference type="PROSITE" id="PS50885">
    <property type="entry name" value="HAMP"/>
    <property type="match status" value="1"/>
</dbReference>
<dbReference type="InterPro" id="IPR013587">
    <property type="entry name" value="Nitrate/nitrite_sensing"/>
</dbReference>
<evidence type="ECO:0000313" key="12">
    <source>
        <dbReference type="EMBL" id="MBB3902355.1"/>
    </source>
</evidence>
<comment type="caution">
    <text evidence="12">The sequence shown here is derived from an EMBL/GenBank/DDBJ whole genome shotgun (WGS) entry which is preliminary data.</text>
</comment>
<feature type="domain" description="HAMP" evidence="10">
    <location>
        <begin position="335"/>
        <end position="387"/>
    </location>
</feature>
<dbReference type="PANTHER" id="PTHR32089">
    <property type="entry name" value="METHYL-ACCEPTING CHEMOTAXIS PROTEIN MCPB"/>
    <property type="match status" value="1"/>
</dbReference>
<dbReference type="EMBL" id="BSPG01000001">
    <property type="protein sequence ID" value="GLS42204.1"/>
    <property type="molecule type" value="Genomic_DNA"/>
</dbReference>
<dbReference type="GO" id="GO:0005886">
    <property type="term" value="C:plasma membrane"/>
    <property type="evidence" value="ECO:0007669"/>
    <property type="project" value="UniProtKB-SubCell"/>
</dbReference>
<evidence type="ECO:0000256" key="1">
    <source>
        <dbReference type="ARBA" id="ARBA00004429"/>
    </source>
</evidence>
<dbReference type="Pfam" id="PF00015">
    <property type="entry name" value="MCPsignal"/>
    <property type="match status" value="1"/>
</dbReference>
<feature type="transmembrane region" description="Helical" evidence="7">
    <location>
        <begin position="312"/>
        <end position="334"/>
    </location>
</feature>
<evidence type="ECO:0000259" key="8">
    <source>
        <dbReference type="PROSITE" id="PS50111"/>
    </source>
</evidence>
<dbReference type="GO" id="GO:0006935">
    <property type="term" value="P:chemotaxis"/>
    <property type="evidence" value="ECO:0007669"/>
    <property type="project" value="InterPro"/>
</dbReference>
<dbReference type="EMBL" id="JACIDN010000003">
    <property type="protein sequence ID" value="MBB3902355.1"/>
    <property type="molecule type" value="Genomic_DNA"/>
</dbReference>
<dbReference type="Gene3D" id="1.10.287.950">
    <property type="entry name" value="Methyl-accepting chemotaxis protein"/>
    <property type="match status" value="1"/>
</dbReference>
<dbReference type="Gene3D" id="6.10.340.10">
    <property type="match status" value="1"/>
</dbReference>
<evidence type="ECO:0000256" key="4">
    <source>
        <dbReference type="ARBA" id="ARBA00029447"/>
    </source>
</evidence>
<dbReference type="Pfam" id="PF08376">
    <property type="entry name" value="NIT"/>
    <property type="match status" value="1"/>
</dbReference>
<proteinExistence type="inferred from homology"/>
<keyword evidence="2" id="KW-0997">Cell inner membrane</keyword>
<dbReference type="InterPro" id="IPR000727">
    <property type="entry name" value="T_SNARE_dom"/>
</dbReference>
<dbReference type="Proteomes" id="UP001156881">
    <property type="component" value="Unassembled WGS sequence"/>
</dbReference>
<dbReference type="SMART" id="SM00283">
    <property type="entry name" value="MA"/>
    <property type="match status" value="1"/>
</dbReference>
<evidence type="ECO:0000256" key="6">
    <source>
        <dbReference type="SAM" id="MobiDB-lite"/>
    </source>
</evidence>
<evidence type="ECO:0000256" key="5">
    <source>
        <dbReference type="PROSITE-ProRule" id="PRU00284"/>
    </source>
</evidence>
<comment type="subcellular location">
    <subcellularLocation>
        <location evidence="1">Cell inner membrane</location>
        <topology evidence="1">Multi-pass membrane protein</topology>
    </subcellularLocation>
</comment>
<gene>
    <name evidence="11" type="ORF">GCM10007884_01890</name>
    <name evidence="12" type="ORF">GGR33_001850</name>
</gene>
<dbReference type="Proteomes" id="UP000517759">
    <property type="component" value="Unassembled WGS sequence"/>
</dbReference>
<evidence type="ECO:0000313" key="11">
    <source>
        <dbReference type="EMBL" id="GLS42204.1"/>
    </source>
</evidence>
<reference evidence="14" key="2">
    <citation type="journal article" date="2019" name="Int. J. Syst. Evol. Microbiol.">
        <title>The Global Catalogue of Microorganisms (GCM) 10K type strain sequencing project: providing services to taxonomists for standard genome sequencing and annotation.</title>
        <authorList>
            <consortium name="The Broad Institute Genomics Platform"/>
            <consortium name="The Broad Institute Genome Sequencing Center for Infectious Disease"/>
            <person name="Wu L."/>
            <person name="Ma J."/>
        </authorList>
    </citation>
    <scope>NUCLEOTIDE SEQUENCE [LARGE SCALE GENOMIC DNA]</scope>
    <source>
        <strain evidence="14">NBRC 107710</strain>
    </source>
</reference>
<reference evidence="12 13" key="3">
    <citation type="submission" date="2020-08" db="EMBL/GenBank/DDBJ databases">
        <title>Genomic Encyclopedia of Type Strains, Phase IV (KMG-IV): sequencing the most valuable type-strain genomes for metagenomic binning, comparative biology and taxonomic classification.</title>
        <authorList>
            <person name="Goeker M."/>
        </authorList>
    </citation>
    <scope>NUCLEOTIDE SEQUENCE [LARGE SCALE GENOMIC DNA]</scope>
    <source>
        <strain evidence="12 13">DSM 24105</strain>
    </source>
</reference>
<evidence type="ECO:0000256" key="7">
    <source>
        <dbReference type="SAM" id="Phobius"/>
    </source>
</evidence>
<evidence type="ECO:0000313" key="14">
    <source>
        <dbReference type="Proteomes" id="UP001156881"/>
    </source>
</evidence>
<keyword evidence="7" id="KW-1133">Transmembrane helix</keyword>
<dbReference type="InterPro" id="IPR004089">
    <property type="entry name" value="MCPsignal_dom"/>
</dbReference>
<evidence type="ECO:0000256" key="3">
    <source>
        <dbReference type="ARBA" id="ARBA00023224"/>
    </source>
</evidence>
<keyword evidence="2" id="KW-1003">Cell membrane</keyword>
<feature type="domain" description="T-SNARE coiled-coil homology" evidence="9">
    <location>
        <begin position="580"/>
        <end position="642"/>
    </location>
</feature>
<dbReference type="RefSeq" id="WP_183504209.1">
    <property type="nucleotide sequence ID" value="NZ_BSPG01000001.1"/>
</dbReference>
<dbReference type="PRINTS" id="PR00260">
    <property type="entry name" value="CHEMTRNSDUCR"/>
</dbReference>
<feature type="transmembrane region" description="Helical" evidence="7">
    <location>
        <begin position="12"/>
        <end position="33"/>
    </location>
</feature>
<reference evidence="11" key="1">
    <citation type="journal article" date="2014" name="Int. J. Syst. Evol. Microbiol.">
        <title>Complete genome of a new Firmicutes species belonging to the dominant human colonic microbiota ('Ruminococcus bicirculans') reveals two chromosomes and a selective capacity to utilize plant glucans.</title>
        <authorList>
            <consortium name="NISC Comparative Sequencing Program"/>
            <person name="Wegmann U."/>
            <person name="Louis P."/>
            <person name="Goesmann A."/>
            <person name="Henrissat B."/>
            <person name="Duncan S.H."/>
            <person name="Flint H.J."/>
        </authorList>
    </citation>
    <scope>NUCLEOTIDE SEQUENCE</scope>
    <source>
        <strain evidence="11">NBRC 107710</strain>
    </source>
</reference>
<dbReference type="PANTHER" id="PTHR32089:SF112">
    <property type="entry name" value="LYSOZYME-LIKE PROTEIN-RELATED"/>
    <property type="match status" value="1"/>
</dbReference>
<sequence length="684" mass="70421">MPGGLFSSLRSRIVAVALIPCLAFATVALLAVLDRMAQGREMSRLESLVTLSGTISAFVHEAQKERGASSLFLGSKGTQFAPELAAQRKLLDTTREPMSRGLDAADAQRIGDGFASKVAALRASLSKIEPHRKAVDGLGLTAPQNNALYTGVITDALNVVREVSRVASEPAIGARVSAYFAFLSLKEFAGQERAAASAIFAAGSLDLAGLKRLNGLASNQATFESLFRIGSPPEHGAALDAANAAEAAAEVFRLRAVLLDATPGQPLAFTDAKGWFKLATQRVDGLKVIEDRLTGELANAVGSVRSRAENAVWMWSVAGFATLALSALLAFGLGSAIARPLARMAEVLTAIGRGQTDVEIATHGATEVRAIAAAASEFRDSVIERQRSREAQQRMTAEQAARQRAAMMGVADSFEASVGGIVEAVSAASHQLEAAARAMSTNAGETSHRSTAVAEASEQAAQHSDTVAAATEELSASIREIATQVSASADAAGIAEQDAARMSAEVDRLATAAGSIGRIVGLISEIAGQTNLLALNATIEAARAGEAGRGFSVVAAEVKNLASQTAKATEEIAARVGEITSSTEASVSGITGITMRIQSLSRISADIASAVEEQGAATGEIARTTADTSRGARLVSENIAGLAQAADSTSTGSEQVLSAASDLARQAQALRSEIGGFLATVRAA</sequence>
<protein>
    <submittedName>
        <fullName evidence="12">Methyl-accepting chemotaxis protein</fullName>
    </submittedName>
</protein>
<evidence type="ECO:0000313" key="13">
    <source>
        <dbReference type="Proteomes" id="UP000517759"/>
    </source>
</evidence>
<keyword evidence="7" id="KW-0812">Transmembrane</keyword>
<evidence type="ECO:0000256" key="2">
    <source>
        <dbReference type="ARBA" id="ARBA00022519"/>
    </source>
</evidence>
<dbReference type="GO" id="GO:0007165">
    <property type="term" value="P:signal transduction"/>
    <property type="evidence" value="ECO:0007669"/>
    <property type="project" value="UniProtKB-KW"/>
</dbReference>
<comment type="similarity">
    <text evidence="4">Belongs to the methyl-accepting chemotaxis (MCP) protein family.</text>
</comment>
<reference evidence="11" key="4">
    <citation type="submission" date="2023-01" db="EMBL/GenBank/DDBJ databases">
        <title>Draft genome sequence of Methylobacterium brachythecii strain NBRC 107710.</title>
        <authorList>
            <person name="Sun Q."/>
            <person name="Mori K."/>
        </authorList>
    </citation>
    <scope>NUCLEOTIDE SEQUENCE</scope>
    <source>
        <strain evidence="11">NBRC 107710</strain>
    </source>
</reference>
<dbReference type="SUPFAM" id="SSF58104">
    <property type="entry name" value="Methyl-accepting chemotaxis protein (MCP) signaling domain"/>
    <property type="match status" value="1"/>
</dbReference>
<keyword evidence="7" id="KW-0472">Membrane</keyword>
<feature type="region of interest" description="Disordered" evidence="6">
    <location>
        <begin position="438"/>
        <end position="467"/>
    </location>
</feature>
<dbReference type="InterPro" id="IPR003660">
    <property type="entry name" value="HAMP_dom"/>
</dbReference>
<keyword evidence="14" id="KW-1185">Reference proteome</keyword>